<evidence type="ECO:0000313" key="2">
    <source>
        <dbReference type="Proteomes" id="UP001187192"/>
    </source>
</evidence>
<keyword evidence="2" id="KW-1185">Reference proteome</keyword>
<proteinExistence type="predicted"/>
<name>A0AA88EIW6_FICCA</name>
<protein>
    <submittedName>
        <fullName evidence="1">Uncharacterized protein</fullName>
    </submittedName>
</protein>
<sequence>MMEVRVMNETSPLEEDRRCRKEQGGEILQRLSFGNAVSLDNVDLVLGKNSFFINFNNGCGFPTFCVDGLSTRYESWHCFGPARIASMLS</sequence>
<accession>A0AA88EIW6</accession>
<evidence type="ECO:0000313" key="1">
    <source>
        <dbReference type="EMBL" id="GMN75383.1"/>
    </source>
</evidence>
<gene>
    <name evidence="1" type="ORF">TIFTF001_056516</name>
</gene>
<dbReference type="EMBL" id="BTGU01021033">
    <property type="protein sequence ID" value="GMN75383.1"/>
    <property type="molecule type" value="Genomic_DNA"/>
</dbReference>
<dbReference type="AlphaFoldDB" id="A0AA88EIW6"/>
<comment type="caution">
    <text evidence="1">The sequence shown here is derived from an EMBL/GenBank/DDBJ whole genome shotgun (WGS) entry which is preliminary data.</text>
</comment>
<reference evidence="1" key="1">
    <citation type="submission" date="2023-07" db="EMBL/GenBank/DDBJ databases">
        <title>draft genome sequence of fig (Ficus carica).</title>
        <authorList>
            <person name="Takahashi T."/>
            <person name="Nishimura K."/>
        </authorList>
    </citation>
    <scope>NUCLEOTIDE SEQUENCE</scope>
</reference>
<dbReference type="Proteomes" id="UP001187192">
    <property type="component" value="Unassembled WGS sequence"/>
</dbReference>
<organism evidence="1 2">
    <name type="scientific">Ficus carica</name>
    <name type="common">Common fig</name>
    <dbReference type="NCBI Taxonomy" id="3494"/>
    <lineage>
        <taxon>Eukaryota</taxon>
        <taxon>Viridiplantae</taxon>
        <taxon>Streptophyta</taxon>
        <taxon>Embryophyta</taxon>
        <taxon>Tracheophyta</taxon>
        <taxon>Spermatophyta</taxon>
        <taxon>Magnoliopsida</taxon>
        <taxon>eudicotyledons</taxon>
        <taxon>Gunneridae</taxon>
        <taxon>Pentapetalae</taxon>
        <taxon>rosids</taxon>
        <taxon>fabids</taxon>
        <taxon>Rosales</taxon>
        <taxon>Moraceae</taxon>
        <taxon>Ficeae</taxon>
        <taxon>Ficus</taxon>
    </lineage>
</organism>